<evidence type="ECO:0000256" key="3">
    <source>
        <dbReference type="ARBA" id="ARBA00022490"/>
    </source>
</evidence>
<reference evidence="5" key="1">
    <citation type="submission" date="2022-06" db="EMBL/GenBank/DDBJ databases">
        <title>Genomic Encyclopedia of Archaeal and Bacterial Type Strains, Phase II (KMG-II): from individual species to whole genera.</title>
        <authorList>
            <person name="Goeker M."/>
        </authorList>
    </citation>
    <scope>NUCLEOTIDE SEQUENCE</scope>
    <source>
        <strain evidence="5">DSM 43935</strain>
    </source>
</reference>
<evidence type="ECO:0000256" key="1">
    <source>
        <dbReference type="ARBA" id="ARBA00004496"/>
    </source>
</evidence>
<protein>
    <submittedName>
        <fullName evidence="5">EspG family protein</fullName>
    </submittedName>
</protein>
<comment type="caution">
    <text evidence="5">The sequence shown here is derived from an EMBL/GenBank/DDBJ whole genome shotgun (WGS) entry which is preliminary data.</text>
</comment>
<keyword evidence="4" id="KW-0143">Chaperone</keyword>
<keyword evidence="6" id="KW-1185">Reference proteome</keyword>
<organism evidence="5 6">
    <name type="scientific">Goodfellowiella coeruleoviolacea</name>
    <dbReference type="NCBI Taxonomy" id="334858"/>
    <lineage>
        <taxon>Bacteria</taxon>
        <taxon>Bacillati</taxon>
        <taxon>Actinomycetota</taxon>
        <taxon>Actinomycetes</taxon>
        <taxon>Pseudonocardiales</taxon>
        <taxon>Pseudonocardiaceae</taxon>
        <taxon>Goodfellowiella</taxon>
    </lineage>
</organism>
<dbReference type="InterPro" id="IPR025734">
    <property type="entry name" value="EspG"/>
</dbReference>
<comment type="similarity">
    <text evidence="2">Belongs to the EspG family.</text>
</comment>
<dbReference type="AlphaFoldDB" id="A0AAE3GBR5"/>
<evidence type="ECO:0000313" key="5">
    <source>
        <dbReference type="EMBL" id="MCP2163243.1"/>
    </source>
</evidence>
<accession>A0AAE3GBR5</accession>
<evidence type="ECO:0000256" key="2">
    <source>
        <dbReference type="ARBA" id="ARBA00006411"/>
    </source>
</evidence>
<evidence type="ECO:0000256" key="4">
    <source>
        <dbReference type="ARBA" id="ARBA00023186"/>
    </source>
</evidence>
<keyword evidence="3" id="KW-0963">Cytoplasm</keyword>
<dbReference type="RefSeq" id="WP_253765713.1">
    <property type="nucleotide sequence ID" value="NZ_JAMTCK010000001.1"/>
</dbReference>
<gene>
    <name evidence="5" type="ORF">LX83_000083</name>
</gene>
<comment type="subcellular location">
    <subcellularLocation>
        <location evidence="1">Cytoplasm</location>
    </subcellularLocation>
</comment>
<proteinExistence type="inferred from homology"/>
<name>A0AAE3GBR5_9PSEU</name>
<dbReference type="Pfam" id="PF14011">
    <property type="entry name" value="ESX-1_EspG"/>
    <property type="match status" value="1"/>
</dbReference>
<sequence length="266" mass="27326">MTGGCATAARFDLVELDLLATHAGVPLPYPLRVPSFGRFAAERDAQLAEAGRALAARGLADDLAPRGVAADLVTALREHRGAVDLVVVGAGTVTGVVALVYQTFALVCGQSLGGEASTVAVRRVAQTALADELTAVVPDVPAAQTLPITLPPGVVGDALRLVDSAGDDPLTRSRVREFIRGQGGDPDVLDALTGLLSTVAGRGQLGATRRTGAGSVRAGTELSWLDSPAGRVRVDASDGWTSVNPLGHRQFRLAVDRAAATASEPW</sequence>
<evidence type="ECO:0000313" key="6">
    <source>
        <dbReference type="Proteomes" id="UP001206128"/>
    </source>
</evidence>
<dbReference type="Proteomes" id="UP001206128">
    <property type="component" value="Unassembled WGS sequence"/>
</dbReference>
<dbReference type="EMBL" id="JAMTCK010000001">
    <property type="protein sequence ID" value="MCP2163243.1"/>
    <property type="molecule type" value="Genomic_DNA"/>
</dbReference>